<accession>A0A4Z2FUQ3</accession>
<gene>
    <name evidence="2" type="ORF">EYF80_044871</name>
</gene>
<protein>
    <submittedName>
        <fullName evidence="2">Uncharacterized protein</fullName>
    </submittedName>
</protein>
<sequence>MPRVKTRMQLVFIRPQTEAPEAARSRRGFSFTRNRPRCYTGGSAAPPGECPFSGAPGASASSASRKLTPC</sequence>
<organism evidence="2 3">
    <name type="scientific">Liparis tanakae</name>
    <name type="common">Tanaka's snailfish</name>
    <dbReference type="NCBI Taxonomy" id="230148"/>
    <lineage>
        <taxon>Eukaryota</taxon>
        <taxon>Metazoa</taxon>
        <taxon>Chordata</taxon>
        <taxon>Craniata</taxon>
        <taxon>Vertebrata</taxon>
        <taxon>Euteleostomi</taxon>
        <taxon>Actinopterygii</taxon>
        <taxon>Neopterygii</taxon>
        <taxon>Teleostei</taxon>
        <taxon>Neoteleostei</taxon>
        <taxon>Acanthomorphata</taxon>
        <taxon>Eupercaria</taxon>
        <taxon>Perciformes</taxon>
        <taxon>Cottioidei</taxon>
        <taxon>Cottales</taxon>
        <taxon>Liparidae</taxon>
        <taxon>Liparis</taxon>
    </lineage>
</organism>
<evidence type="ECO:0000313" key="3">
    <source>
        <dbReference type="Proteomes" id="UP000314294"/>
    </source>
</evidence>
<evidence type="ECO:0000256" key="1">
    <source>
        <dbReference type="SAM" id="MobiDB-lite"/>
    </source>
</evidence>
<evidence type="ECO:0000313" key="2">
    <source>
        <dbReference type="EMBL" id="TNN44936.1"/>
    </source>
</evidence>
<dbReference type="AlphaFoldDB" id="A0A4Z2FUQ3"/>
<feature type="region of interest" description="Disordered" evidence="1">
    <location>
        <begin position="18"/>
        <end position="70"/>
    </location>
</feature>
<dbReference type="EMBL" id="SRLO01000876">
    <property type="protein sequence ID" value="TNN44936.1"/>
    <property type="molecule type" value="Genomic_DNA"/>
</dbReference>
<proteinExistence type="predicted"/>
<comment type="caution">
    <text evidence="2">The sequence shown here is derived from an EMBL/GenBank/DDBJ whole genome shotgun (WGS) entry which is preliminary data.</text>
</comment>
<dbReference type="Proteomes" id="UP000314294">
    <property type="component" value="Unassembled WGS sequence"/>
</dbReference>
<feature type="compositionally biased region" description="Low complexity" evidence="1">
    <location>
        <begin position="53"/>
        <end position="64"/>
    </location>
</feature>
<keyword evidence="3" id="KW-1185">Reference proteome</keyword>
<name>A0A4Z2FUQ3_9TELE</name>
<reference evidence="2 3" key="1">
    <citation type="submission" date="2019-03" db="EMBL/GenBank/DDBJ databases">
        <title>First draft genome of Liparis tanakae, snailfish: a comprehensive survey of snailfish specific genes.</title>
        <authorList>
            <person name="Kim W."/>
            <person name="Song I."/>
            <person name="Jeong J.-H."/>
            <person name="Kim D."/>
            <person name="Kim S."/>
            <person name="Ryu S."/>
            <person name="Song J.Y."/>
            <person name="Lee S.K."/>
        </authorList>
    </citation>
    <scope>NUCLEOTIDE SEQUENCE [LARGE SCALE GENOMIC DNA]</scope>
    <source>
        <tissue evidence="2">Muscle</tissue>
    </source>
</reference>